<evidence type="ECO:0000313" key="4">
    <source>
        <dbReference type="EMBL" id="MDO3722142.1"/>
    </source>
</evidence>
<comment type="caution">
    <text evidence="4">The sequence shown here is derived from an EMBL/GenBank/DDBJ whole genome shotgun (WGS) entry which is preliminary data.</text>
</comment>
<protein>
    <recommendedName>
        <fullName evidence="3">PA domain-containing protein</fullName>
    </recommendedName>
</protein>
<feature type="region of interest" description="Disordered" evidence="1">
    <location>
        <begin position="28"/>
        <end position="59"/>
    </location>
</feature>
<feature type="domain" description="PA" evidence="3">
    <location>
        <begin position="468"/>
        <end position="505"/>
    </location>
</feature>
<organism evidence="4 5">
    <name type="scientific">Marinobacter suaedae</name>
    <dbReference type="NCBI Taxonomy" id="3057675"/>
    <lineage>
        <taxon>Bacteria</taxon>
        <taxon>Pseudomonadati</taxon>
        <taxon>Pseudomonadota</taxon>
        <taxon>Gammaproteobacteria</taxon>
        <taxon>Pseudomonadales</taxon>
        <taxon>Marinobacteraceae</taxon>
        <taxon>Marinobacter</taxon>
    </lineage>
</organism>
<reference evidence="4" key="1">
    <citation type="submission" date="2023-07" db="EMBL/GenBank/DDBJ databases">
        <title>Marinobacter sp. chi1 genome sequencing and assembly.</title>
        <authorList>
            <person name="Park S."/>
        </authorList>
    </citation>
    <scope>NUCLEOTIDE SEQUENCE</scope>
    <source>
        <strain evidence="4">Chi1</strain>
    </source>
</reference>
<evidence type="ECO:0000313" key="5">
    <source>
        <dbReference type="Proteomes" id="UP001168640"/>
    </source>
</evidence>
<evidence type="ECO:0000256" key="1">
    <source>
        <dbReference type="SAM" id="MobiDB-lite"/>
    </source>
</evidence>
<dbReference type="InterPro" id="IPR013211">
    <property type="entry name" value="LVIVD"/>
</dbReference>
<proteinExistence type="predicted"/>
<evidence type="ECO:0000259" key="3">
    <source>
        <dbReference type="Pfam" id="PF02225"/>
    </source>
</evidence>
<keyword evidence="2" id="KW-0732">Signal</keyword>
<dbReference type="RefSeq" id="WP_302909889.1">
    <property type="nucleotide sequence ID" value="NZ_JAUMIS010000002.1"/>
</dbReference>
<gene>
    <name evidence="4" type="ORF">QVZ43_10450</name>
</gene>
<feature type="chain" id="PRO_5045293581" description="PA domain-containing protein" evidence="2">
    <location>
        <begin position="25"/>
        <end position="645"/>
    </location>
</feature>
<dbReference type="Proteomes" id="UP001168640">
    <property type="component" value="Unassembled WGS sequence"/>
</dbReference>
<dbReference type="Gene3D" id="3.50.30.30">
    <property type="match status" value="1"/>
</dbReference>
<feature type="compositionally biased region" description="Basic and acidic residues" evidence="1">
    <location>
        <begin position="32"/>
        <end position="42"/>
    </location>
</feature>
<sequence>MKQPKAFTPGLAIISTFMAFSVLATPPPLVSDDPHEETHDESQPLLGISDGHVRSDPSAPLMEHDAAVAGIISDAPFAKVTKNLAEAGRGERLSPNSTTDVWALGNYAYTGTFNSPCGGDPEAGIWIWDVRNKTNPERVGIIQSPTGSRTNDVRVASMGSGDILVHSNESCAGGPGGYEIYNVDDPSNPVHLASVQTDDVNLFLRDNFGFTDFGVHNLWLFTQGAKDYVAATVESEIGNFQIFDITDPTNPTLVGFWGAEQLHLPDITDWVNLSDFGVILDADAYLFSGFGASQNRFLHDVTITADGTRAYLANWDAGLVLLDISDPANPQVVSVALDPANGSLDGEVNSHSVWPSEDGTIVVEGEEDFSAWEATIAPGNVTFGNGNPIPGVIAATSTGDAFEASQTGNAGFITASSVEVTSGPLTDSVFGANEFSGNNFPLGAGSYSGNFVWIGQACNGDPILNPLGAGDIAVVRRGACTFSEKSVNASNAGAGAIVVTNNNSNSTPWSGLRIWNYSDPANPILASIFDTECSASTAPGGNCDARGTYSSHNVLVETSDGRVKAYISWYSDGVVVLDVTNPYDPVEVARYHRAGTEFEAENGGIQDIWGIYKVPNEPWIYASDRNGGLYILKEYGSGSAKNGRD</sequence>
<dbReference type="Pfam" id="PF02225">
    <property type="entry name" value="PA"/>
    <property type="match status" value="1"/>
</dbReference>
<name>A0ABT8W1M1_9GAMM</name>
<dbReference type="InterPro" id="IPR046450">
    <property type="entry name" value="PA_dom_sf"/>
</dbReference>
<dbReference type="Pfam" id="PF08309">
    <property type="entry name" value="LVIVD"/>
    <property type="match status" value="4"/>
</dbReference>
<evidence type="ECO:0000256" key="2">
    <source>
        <dbReference type="SAM" id="SignalP"/>
    </source>
</evidence>
<dbReference type="SUPFAM" id="SSF52025">
    <property type="entry name" value="PA domain"/>
    <property type="match status" value="1"/>
</dbReference>
<accession>A0ABT8W1M1</accession>
<feature type="signal peptide" evidence="2">
    <location>
        <begin position="1"/>
        <end position="24"/>
    </location>
</feature>
<dbReference type="EMBL" id="JAUMIS010000002">
    <property type="protein sequence ID" value="MDO3722142.1"/>
    <property type="molecule type" value="Genomic_DNA"/>
</dbReference>
<keyword evidence="5" id="KW-1185">Reference proteome</keyword>
<dbReference type="InterPro" id="IPR003137">
    <property type="entry name" value="PA_domain"/>
</dbReference>